<name>A0A5B7FKP6_PORTR</name>
<reference evidence="1 2" key="1">
    <citation type="submission" date="2019-05" db="EMBL/GenBank/DDBJ databases">
        <title>Another draft genome of Portunus trituberculatus and its Hox gene families provides insights of decapod evolution.</title>
        <authorList>
            <person name="Jeong J.-H."/>
            <person name="Song I."/>
            <person name="Kim S."/>
            <person name="Choi T."/>
            <person name="Kim D."/>
            <person name="Ryu S."/>
            <person name="Kim W."/>
        </authorList>
    </citation>
    <scope>NUCLEOTIDE SEQUENCE [LARGE SCALE GENOMIC DNA]</scope>
    <source>
        <tissue evidence="1">Muscle</tissue>
    </source>
</reference>
<protein>
    <submittedName>
        <fullName evidence="1">Uncharacterized protein</fullName>
    </submittedName>
</protein>
<accession>A0A5B7FKP6</accession>
<dbReference type="Proteomes" id="UP000324222">
    <property type="component" value="Unassembled WGS sequence"/>
</dbReference>
<dbReference type="EMBL" id="VSRR010006986">
    <property type="protein sequence ID" value="MPC45995.1"/>
    <property type="molecule type" value="Genomic_DNA"/>
</dbReference>
<comment type="caution">
    <text evidence="1">The sequence shown here is derived from an EMBL/GenBank/DDBJ whole genome shotgun (WGS) entry which is preliminary data.</text>
</comment>
<evidence type="ECO:0000313" key="2">
    <source>
        <dbReference type="Proteomes" id="UP000324222"/>
    </source>
</evidence>
<keyword evidence="2" id="KW-1185">Reference proteome</keyword>
<gene>
    <name evidence="1" type="ORF">E2C01_039701</name>
</gene>
<sequence length="77" mass="8129">MTSNQLGGGAAKWEPGIKASTRNGFMGTVPQLLTLQMSLYDGTKLCAESVNVPPTPRVKLTSTGYNICYFGSAKSVS</sequence>
<dbReference type="AlphaFoldDB" id="A0A5B7FKP6"/>
<proteinExistence type="predicted"/>
<evidence type="ECO:0000313" key="1">
    <source>
        <dbReference type="EMBL" id="MPC45995.1"/>
    </source>
</evidence>
<organism evidence="1 2">
    <name type="scientific">Portunus trituberculatus</name>
    <name type="common">Swimming crab</name>
    <name type="synonym">Neptunus trituberculatus</name>
    <dbReference type="NCBI Taxonomy" id="210409"/>
    <lineage>
        <taxon>Eukaryota</taxon>
        <taxon>Metazoa</taxon>
        <taxon>Ecdysozoa</taxon>
        <taxon>Arthropoda</taxon>
        <taxon>Crustacea</taxon>
        <taxon>Multicrustacea</taxon>
        <taxon>Malacostraca</taxon>
        <taxon>Eumalacostraca</taxon>
        <taxon>Eucarida</taxon>
        <taxon>Decapoda</taxon>
        <taxon>Pleocyemata</taxon>
        <taxon>Brachyura</taxon>
        <taxon>Eubrachyura</taxon>
        <taxon>Portunoidea</taxon>
        <taxon>Portunidae</taxon>
        <taxon>Portuninae</taxon>
        <taxon>Portunus</taxon>
    </lineage>
</organism>